<dbReference type="CDD" id="cd06260">
    <property type="entry name" value="DUF820-like"/>
    <property type="match status" value="1"/>
</dbReference>
<dbReference type="InterPro" id="IPR012296">
    <property type="entry name" value="Nuclease_put_TT1808"/>
</dbReference>
<keyword evidence="3" id="KW-1185">Reference proteome</keyword>
<protein>
    <recommendedName>
        <fullName evidence="1">Putative restriction endonuclease domain-containing protein</fullName>
    </recommendedName>
</protein>
<accession>A0A5B9W3H6</accession>
<dbReference type="AlphaFoldDB" id="A0A5B9W3H6"/>
<dbReference type="InterPro" id="IPR011335">
    <property type="entry name" value="Restrct_endonuc-II-like"/>
</dbReference>
<evidence type="ECO:0000313" key="2">
    <source>
        <dbReference type="EMBL" id="QEH34651.1"/>
    </source>
</evidence>
<gene>
    <name evidence="2" type="ORF">OJF2_31920</name>
</gene>
<sequence>MSPETQVAATIEDLARVEGKAELIGGRIVRFIPTGYRPGRIAARIFRSLDDHAEATGRGVAIPDNVGFAIAEIASGRQSFSPDAAYTMGPLPSNPMRFLEGAPTFAVEVRSENDYGPAAEAELAAKRADYFEAGTAVVWDVDPVRRLVRKYLPNAPGDHTLFAPGQHADAEPAVPGWRVAVDWIFT</sequence>
<dbReference type="KEGG" id="agv:OJF2_31920"/>
<dbReference type="PANTHER" id="PTHR34107">
    <property type="entry name" value="SLL0198 PROTEIN-RELATED"/>
    <property type="match status" value="1"/>
</dbReference>
<dbReference type="SUPFAM" id="SSF52980">
    <property type="entry name" value="Restriction endonuclease-like"/>
    <property type="match status" value="1"/>
</dbReference>
<reference evidence="2 3" key="1">
    <citation type="submission" date="2019-08" db="EMBL/GenBank/DDBJ databases">
        <title>Deep-cultivation of Planctomycetes and their phenomic and genomic characterization uncovers novel biology.</title>
        <authorList>
            <person name="Wiegand S."/>
            <person name="Jogler M."/>
            <person name="Boedeker C."/>
            <person name="Pinto D."/>
            <person name="Vollmers J."/>
            <person name="Rivas-Marin E."/>
            <person name="Kohn T."/>
            <person name="Peeters S.H."/>
            <person name="Heuer A."/>
            <person name="Rast P."/>
            <person name="Oberbeckmann S."/>
            <person name="Bunk B."/>
            <person name="Jeske O."/>
            <person name="Meyerdierks A."/>
            <person name="Storesund J.E."/>
            <person name="Kallscheuer N."/>
            <person name="Luecker S."/>
            <person name="Lage O.M."/>
            <person name="Pohl T."/>
            <person name="Merkel B.J."/>
            <person name="Hornburger P."/>
            <person name="Mueller R.-W."/>
            <person name="Bruemmer F."/>
            <person name="Labrenz M."/>
            <person name="Spormann A.M."/>
            <person name="Op den Camp H."/>
            <person name="Overmann J."/>
            <person name="Amann R."/>
            <person name="Jetten M.S.M."/>
            <person name="Mascher T."/>
            <person name="Medema M.H."/>
            <person name="Devos D.P."/>
            <person name="Kaster A.-K."/>
            <person name="Ovreas L."/>
            <person name="Rohde M."/>
            <person name="Galperin M.Y."/>
            <person name="Jogler C."/>
        </authorList>
    </citation>
    <scope>NUCLEOTIDE SEQUENCE [LARGE SCALE GENOMIC DNA]</scope>
    <source>
        <strain evidence="2 3">OJF2</strain>
    </source>
</reference>
<feature type="domain" description="Putative restriction endonuclease" evidence="1">
    <location>
        <begin position="17"/>
        <end position="181"/>
    </location>
</feature>
<dbReference type="OrthoDB" id="280487at2"/>
<name>A0A5B9W3H6_9BACT</name>
<dbReference type="EMBL" id="CP042997">
    <property type="protein sequence ID" value="QEH34651.1"/>
    <property type="molecule type" value="Genomic_DNA"/>
</dbReference>
<dbReference type="Gene3D" id="3.90.1570.10">
    <property type="entry name" value="tt1808, chain A"/>
    <property type="match status" value="1"/>
</dbReference>
<dbReference type="Pfam" id="PF05685">
    <property type="entry name" value="Uma2"/>
    <property type="match status" value="1"/>
</dbReference>
<evidence type="ECO:0000259" key="1">
    <source>
        <dbReference type="Pfam" id="PF05685"/>
    </source>
</evidence>
<evidence type="ECO:0000313" key="3">
    <source>
        <dbReference type="Proteomes" id="UP000324233"/>
    </source>
</evidence>
<dbReference type="Proteomes" id="UP000324233">
    <property type="component" value="Chromosome"/>
</dbReference>
<proteinExistence type="predicted"/>
<dbReference type="InterPro" id="IPR008538">
    <property type="entry name" value="Uma2"/>
</dbReference>
<dbReference type="RefSeq" id="WP_148594541.1">
    <property type="nucleotide sequence ID" value="NZ_CP042997.1"/>
</dbReference>
<dbReference type="PANTHER" id="PTHR34107:SF4">
    <property type="entry name" value="SLL1222 PROTEIN"/>
    <property type="match status" value="1"/>
</dbReference>
<organism evidence="2 3">
    <name type="scientific">Aquisphaera giovannonii</name>
    <dbReference type="NCBI Taxonomy" id="406548"/>
    <lineage>
        <taxon>Bacteria</taxon>
        <taxon>Pseudomonadati</taxon>
        <taxon>Planctomycetota</taxon>
        <taxon>Planctomycetia</taxon>
        <taxon>Isosphaerales</taxon>
        <taxon>Isosphaeraceae</taxon>
        <taxon>Aquisphaera</taxon>
    </lineage>
</organism>